<feature type="transmembrane region" description="Helical" evidence="1">
    <location>
        <begin position="168"/>
        <end position="190"/>
    </location>
</feature>
<keyword evidence="1" id="KW-0472">Membrane</keyword>
<dbReference type="AlphaFoldDB" id="A0A0P1KXC7"/>
<organism evidence="2 3">
    <name type="scientific">Lachancea quebecensis</name>
    <dbReference type="NCBI Taxonomy" id="1654605"/>
    <lineage>
        <taxon>Eukaryota</taxon>
        <taxon>Fungi</taxon>
        <taxon>Dikarya</taxon>
        <taxon>Ascomycota</taxon>
        <taxon>Saccharomycotina</taxon>
        <taxon>Saccharomycetes</taxon>
        <taxon>Saccharomycetales</taxon>
        <taxon>Saccharomycetaceae</taxon>
        <taxon>Lachancea</taxon>
    </lineage>
</organism>
<accession>A0A0P1KXC7</accession>
<proteinExistence type="predicted"/>
<feature type="transmembrane region" description="Helical" evidence="1">
    <location>
        <begin position="45"/>
        <end position="66"/>
    </location>
</feature>
<evidence type="ECO:0000256" key="1">
    <source>
        <dbReference type="SAM" id="Phobius"/>
    </source>
</evidence>
<protein>
    <submittedName>
        <fullName evidence="2">LAQU0S18e02278g1_1</fullName>
    </submittedName>
</protein>
<sequence length="196" mass="22643">MARLSSPLTVVEYALPPFERQTKSYTCECESCRVYTEYRFLPPRLFFGGFILPTCWILNITLFVYMQEIVEHAVKFPQLAPEDFPTLFELEMYQKRVPIAPEKTTRHLRATEDAVLEEAKSNPAPVSNTAATDSQGQILLDSRLEFLTIVSKDVLASHTEIRQDFQSWLWRTVFSLIGYILLITFLIIALRKSRNS</sequence>
<gene>
    <name evidence="2" type="ORF">LAQU0_S18e02278g</name>
</gene>
<evidence type="ECO:0000313" key="2">
    <source>
        <dbReference type="EMBL" id="CUS24700.1"/>
    </source>
</evidence>
<dbReference type="Proteomes" id="UP000236544">
    <property type="component" value="Unassembled WGS sequence"/>
</dbReference>
<dbReference type="OrthoDB" id="4035013at2759"/>
<keyword evidence="1" id="KW-0812">Transmembrane</keyword>
<keyword evidence="3" id="KW-1185">Reference proteome</keyword>
<name>A0A0P1KXC7_9SACH</name>
<keyword evidence="1" id="KW-1133">Transmembrane helix</keyword>
<evidence type="ECO:0000313" key="3">
    <source>
        <dbReference type="Proteomes" id="UP000236544"/>
    </source>
</evidence>
<dbReference type="EMBL" id="LN890534">
    <property type="protein sequence ID" value="CUS24700.1"/>
    <property type="molecule type" value="Genomic_DNA"/>
</dbReference>
<reference evidence="3" key="1">
    <citation type="submission" date="2015-10" db="EMBL/GenBank/DDBJ databases">
        <authorList>
            <person name="Devillers H."/>
        </authorList>
    </citation>
    <scope>NUCLEOTIDE SEQUENCE [LARGE SCALE GENOMIC DNA]</scope>
</reference>